<evidence type="ECO:0000313" key="1">
    <source>
        <dbReference type="EMBL" id="KAL0167251.1"/>
    </source>
</evidence>
<feature type="non-terminal residue" evidence="1">
    <location>
        <position position="68"/>
    </location>
</feature>
<sequence>TAAEPKWRPAEILRDTEPDHNTETCGSPDTGISAMASAHGRLGQHFLAVLDVVLRVPSIFIIDTIFNS</sequence>
<proteinExistence type="predicted"/>
<gene>
    <name evidence="1" type="ORF">M9458_039095</name>
</gene>
<organism evidence="1 2">
    <name type="scientific">Cirrhinus mrigala</name>
    <name type="common">Mrigala</name>
    <dbReference type="NCBI Taxonomy" id="683832"/>
    <lineage>
        <taxon>Eukaryota</taxon>
        <taxon>Metazoa</taxon>
        <taxon>Chordata</taxon>
        <taxon>Craniata</taxon>
        <taxon>Vertebrata</taxon>
        <taxon>Euteleostomi</taxon>
        <taxon>Actinopterygii</taxon>
        <taxon>Neopterygii</taxon>
        <taxon>Teleostei</taxon>
        <taxon>Ostariophysi</taxon>
        <taxon>Cypriniformes</taxon>
        <taxon>Cyprinidae</taxon>
        <taxon>Labeoninae</taxon>
        <taxon>Labeonini</taxon>
        <taxon>Cirrhinus</taxon>
    </lineage>
</organism>
<dbReference type="EMBL" id="JAMKFB020000019">
    <property type="protein sequence ID" value="KAL0167251.1"/>
    <property type="molecule type" value="Genomic_DNA"/>
</dbReference>
<name>A0ABD0P232_CIRMR</name>
<accession>A0ABD0P232</accession>
<evidence type="ECO:0000313" key="2">
    <source>
        <dbReference type="Proteomes" id="UP001529510"/>
    </source>
</evidence>
<reference evidence="1 2" key="1">
    <citation type="submission" date="2024-05" db="EMBL/GenBank/DDBJ databases">
        <title>Genome sequencing and assembly of Indian major carp, Cirrhinus mrigala (Hamilton, 1822).</title>
        <authorList>
            <person name="Mohindra V."/>
            <person name="Chowdhury L.M."/>
            <person name="Lal K."/>
            <person name="Jena J.K."/>
        </authorList>
    </citation>
    <scope>NUCLEOTIDE SEQUENCE [LARGE SCALE GENOMIC DNA]</scope>
    <source>
        <strain evidence="1">CM1030</strain>
        <tissue evidence="1">Blood</tissue>
    </source>
</reference>
<dbReference type="Proteomes" id="UP001529510">
    <property type="component" value="Unassembled WGS sequence"/>
</dbReference>
<comment type="caution">
    <text evidence="1">The sequence shown here is derived from an EMBL/GenBank/DDBJ whole genome shotgun (WGS) entry which is preliminary data.</text>
</comment>
<feature type="non-terminal residue" evidence="1">
    <location>
        <position position="1"/>
    </location>
</feature>
<keyword evidence="2" id="KW-1185">Reference proteome</keyword>
<dbReference type="AlphaFoldDB" id="A0ABD0P232"/>
<protein>
    <submittedName>
        <fullName evidence="1">Uncharacterized protein</fullName>
    </submittedName>
</protein>